<name>A0ABQ4ZMC6_9ASTR</name>
<dbReference type="PANTHER" id="PTHR42648">
    <property type="entry name" value="TRANSPOSASE, PUTATIVE-RELATED"/>
    <property type="match status" value="1"/>
</dbReference>
<proteinExistence type="predicted"/>
<reference evidence="2" key="2">
    <citation type="submission" date="2022-01" db="EMBL/GenBank/DDBJ databases">
        <authorList>
            <person name="Yamashiro T."/>
            <person name="Shiraishi A."/>
            <person name="Satake H."/>
            <person name="Nakayama K."/>
        </authorList>
    </citation>
    <scope>NUCLEOTIDE SEQUENCE</scope>
</reference>
<feature type="region of interest" description="Disordered" evidence="1">
    <location>
        <begin position="417"/>
        <end position="439"/>
    </location>
</feature>
<dbReference type="EMBL" id="BQNB010011475">
    <property type="protein sequence ID" value="GJS91055.1"/>
    <property type="molecule type" value="Genomic_DNA"/>
</dbReference>
<accession>A0ABQ4ZMC6</accession>
<sequence>MGTFLCPGELEHQGTRIQFRYQDNTRKQGNNEDTSLKAIVCINSVDLTGVIWQRTVLKREVACKDYEINVLKSEFEKAKQEKEGIEFKIEKFDNASKSLDKLLWSQITEKSKKDLGYDTVPLPHPLIYNGPTKLDLSYSGLDEFKDPKFKSYVLLRIGPEQLILLGHIQHQLMRLGQKGKMLLRPQHVGFGDLPDLMVHHLFLKDTTTLMHEEDPSNMTVNIAYLLDFKEFNRCYVTFGGGAHGGRISGKGTLKTDSLDFKDVYFVNELNFNLFSVSKMCDKKNYVLFTDTECLALSPNFKLPDENQILLKVPRKDNMTPQQNGVAERRNRTLIEAARTIGFKPALSFMRPFGCHVTILNTLDSLGKFDGKSDKGFFVGYTLSSKAFRKDSSYFDSPTKNVDNGEPKTADDAQKQVEDGLNDENAEQERFADDSSSKDVNAVGQQVNTASLDVNTGSLELNVVGPSVSTASADVYHDEDEPEVDLGNIINSYIVPTTPNTRIHKDHPIDNVIG</sequence>
<evidence type="ECO:0000313" key="3">
    <source>
        <dbReference type="Proteomes" id="UP001151760"/>
    </source>
</evidence>
<evidence type="ECO:0000256" key="1">
    <source>
        <dbReference type="SAM" id="MobiDB-lite"/>
    </source>
</evidence>
<gene>
    <name evidence="2" type="ORF">Tco_0773691</name>
</gene>
<dbReference type="PANTHER" id="PTHR42648:SF32">
    <property type="entry name" value="RIBONUCLEASE H-LIKE DOMAIN, GAG-PRE-INTEGRASE DOMAIN PROTEIN-RELATED"/>
    <property type="match status" value="1"/>
</dbReference>
<comment type="caution">
    <text evidence="2">The sequence shown here is derived from an EMBL/GenBank/DDBJ whole genome shotgun (WGS) entry which is preliminary data.</text>
</comment>
<keyword evidence="3" id="KW-1185">Reference proteome</keyword>
<reference evidence="2" key="1">
    <citation type="journal article" date="2022" name="Int. J. Mol. Sci.">
        <title>Draft Genome of Tanacetum Coccineum: Genomic Comparison of Closely Related Tanacetum-Family Plants.</title>
        <authorList>
            <person name="Yamashiro T."/>
            <person name="Shiraishi A."/>
            <person name="Nakayama K."/>
            <person name="Satake H."/>
        </authorList>
    </citation>
    <scope>NUCLEOTIDE SEQUENCE</scope>
</reference>
<protein>
    <submittedName>
        <fullName evidence="2">Ribonuclease H-like domain-containing protein</fullName>
    </submittedName>
</protein>
<dbReference type="Proteomes" id="UP001151760">
    <property type="component" value="Unassembled WGS sequence"/>
</dbReference>
<evidence type="ECO:0000313" key="2">
    <source>
        <dbReference type="EMBL" id="GJS91055.1"/>
    </source>
</evidence>
<dbReference type="InterPro" id="IPR039537">
    <property type="entry name" value="Retrotran_Ty1/copia-like"/>
</dbReference>
<feature type="compositionally biased region" description="Basic and acidic residues" evidence="1">
    <location>
        <begin position="426"/>
        <end position="436"/>
    </location>
</feature>
<organism evidence="2 3">
    <name type="scientific">Tanacetum coccineum</name>
    <dbReference type="NCBI Taxonomy" id="301880"/>
    <lineage>
        <taxon>Eukaryota</taxon>
        <taxon>Viridiplantae</taxon>
        <taxon>Streptophyta</taxon>
        <taxon>Embryophyta</taxon>
        <taxon>Tracheophyta</taxon>
        <taxon>Spermatophyta</taxon>
        <taxon>Magnoliopsida</taxon>
        <taxon>eudicotyledons</taxon>
        <taxon>Gunneridae</taxon>
        <taxon>Pentapetalae</taxon>
        <taxon>asterids</taxon>
        <taxon>campanulids</taxon>
        <taxon>Asterales</taxon>
        <taxon>Asteraceae</taxon>
        <taxon>Asteroideae</taxon>
        <taxon>Anthemideae</taxon>
        <taxon>Anthemidinae</taxon>
        <taxon>Tanacetum</taxon>
    </lineage>
</organism>